<organism evidence="1">
    <name type="scientific">marine sediment metagenome</name>
    <dbReference type="NCBI Taxonomy" id="412755"/>
    <lineage>
        <taxon>unclassified sequences</taxon>
        <taxon>metagenomes</taxon>
        <taxon>ecological metagenomes</taxon>
    </lineage>
</organism>
<proteinExistence type="predicted"/>
<protein>
    <submittedName>
        <fullName evidence="1">Uncharacterized protein</fullName>
    </submittedName>
</protein>
<reference evidence="1" key="1">
    <citation type="journal article" date="2015" name="Nature">
        <title>Complex archaea that bridge the gap between prokaryotes and eukaryotes.</title>
        <authorList>
            <person name="Spang A."/>
            <person name="Saw J.H."/>
            <person name="Jorgensen S.L."/>
            <person name="Zaremba-Niedzwiedzka K."/>
            <person name="Martijn J."/>
            <person name="Lind A.E."/>
            <person name="van Eijk R."/>
            <person name="Schleper C."/>
            <person name="Guy L."/>
            <person name="Ettema T.J."/>
        </authorList>
    </citation>
    <scope>NUCLEOTIDE SEQUENCE</scope>
</reference>
<gene>
    <name evidence="1" type="ORF">LCGC14_1382100</name>
</gene>
<sequence length="329" mass="36912">MHPDKGILKVGLEIEVCAWKNNTTYQDVARELVAHPNGYMQGPPEQWNEWHTYHCSCEPGGCRQVRRGDIIVPPLVSMTYDASLPSTGAEYIVSPILLADGSDGMVMLKEIWDIIVKDAEWTTNGKGVNGAVNVSPSIHIHVSANSNIEKNSPWAQGVSYSNDILHALELYSPELFALASLGRDDRRGLKFRIPNRLGIFHDEMGAHHGFIHVRAAIPNQIAYIEWRLFEAAYDSWEYLERAIYLSSVLTRSLLLKEGLGRLMSGGYDDMYDEIELFKASRADSLSGVLNLVSRNRLASLRELCLNQIDDDMYGFHLIDDMFAELEGGL</sequence>
<dbReference type="EMBL" id="LAZR01008841">
    <property type="protein sequence ID" value="KKM76246.1"/>
    <property type="molecule type" value="Genomic_DNA"/>
</dbReference>
<comment type="caution">
    <text evidence="1">The sequence shown here is derived from an EMBL/GenBank/DDBJ whole genome shotgun (WGS) entry which is preliminary data.</text>
</comment>
<name>A0A0F9KN75_9ZZZZ</name>
<evidence type="ECO:0000313" key="1">
    <source>
        <dbReference type="EMBL" id="KKM76246.1"/>
    </source>
</evidence>
<dbReference type="AlphaFoldDB" id="A0A0F9KN75"/>
<accession>A0A0F9KN75</accession>